<dbReference type="OMA" id="WALIYSI"/>
<dbReference type="Pfam" id="PF08268">
    <property type="entry name" value="FBA_3"/>
    <property type="match status" value="1"/>
</dbReference>
<accession>A0A3B6BYG3</accession>
<dbReference type="GeneID" id="123040198"/>
<dbReference type="NCBIfam" id="TIGR01640">
    <property type="entry name" value="F_box_assoc_1"/>
    <property type="match status" value="1"/>
</dbReference>
<dbReference type="Gramene" id="TraesROB_scaffold_009283_01G000400.1">
    <property type="protein sequence ID" value="TraesROB_scaffold_009283_01G000400.1"/>
    <property type="gene ID" value="TraesROB_scaffold_009283_01G000400"/>
</dbReference>
<dbReference type="InterPro" id="IPR017451">
    <property type="entry name" value="F-box-assoc_interact_dom"/>
</dbReference>
<proteinExistence type="predicted"/>
<protein>
    <recommendedName>
        <fullName evidence="1">F-box associated beta-propeller type 3 domain-containing protein</fullName>
    </recommendedName>
</protein>
<dbReference type="SUPFAM" id="SSF81383">
    <property type="entry name" value="F-box domain"/>
    <property type="match status" value="1"/>
</dbReference>
<evidence type="ECO:0000313" key="2">
    <source>
        <dbReference type="EnsemblPlants" id="TraesCS2B02G063800.1.cds1"/>
    </source>
</evidence>
<dbReference type="PANTHER" id="PTHR47993">
    <property type="entry name" value="OS09G0372900 PROTEIN-RELATED"/>
    <property type="match status" value="1"/>
</dbReference>
<dbReference type="Gene3D" id="1.20.1280.50">
    <property type="match status" value="1"/>
</dbReference>
<dbReference type="RefSeq" id="XP_044319046.1">
    <property type="nucleotide sequence ID" value="XM_044463111.1"/>
</dbReference>
<organism evidence="2">
    <name type="scientific">Triticum aestivum</name>
    <name type="common">Wheat</name>
    <dbReference type="NCBI Taxonomy" id="4565"/>
    <lineage>
        <taxon>Eukaryota</taxon>
        <taxon>Viridiplantae</taxon>
        <taxon>Streptophyta</taxon>
        <taxon>Embryophyta</taxon>
        <taxon>Tracheophyta</taxon>
        <taxon>Spermatophyta</taxon>
        <taxon>Magnoliopsida</taxon>
        <taxon>Liliopsida</taxon>
        <taxon>Poales</taxon>
        <taxon>Poaceae</taxon>
        <taxon>BOP clade</taxon>
        <taxon>Pooideae</taxon>
        <taxon>Triticodae</taxon>
        <taxon>Triticeae</taxon>
        <taxon>Triticinae</taxon>
        <taxon>Triticum</taxon>
    </lineage>
</organism>
<dbReference type="Gramene" id="TraesSYM2B03G00848150.1">
    <property type="protein sequence ID" value="TraesSYM2B03G00848150.1.CDS1"/>
    <property type="gene ID" value="TraesSYM2B03G00848150"/>
</dbReference>
<reference evidence="2" key="1">
    <citation type="submission" date="2018-08" db="EMBL/GenBank/DDBJ databases">
        <authorList>
            <person name="Rossello M."/>
        </authorList>
    </citation>
    <scope>NUCLEOTIDE SEQUENCE [LARGE SCALE GENOMIC DNA]</scope>
    <source>
        <strain evidence="2">cv. Chinese Spring</strain>
    </source>
</reference>
<evidence type="ECO:0000259" key="1">
    <source>
        <dbReference type="Pfam" id="PF08268"/>
    </source>
</evidence>
<dbReference type="InterPro" id="IPR036047">
    <property type="entry name" value="F-box-like_dom_sf"/>
</dbReference>
<dbReference type="PANTHER" id="PTHR47993:SF200">
    <property type="entry name" value="GENOME ASSEMBLY, CHROMOSOME: II"/>
    <property type="match status" value="1"/>
</dbReference>
<feature type="domain" description="F-box associated beta-propeller type 3" evidence="1">
    <location>
        <begin position="106"/>
        <end position="303"/>
    </location>
</feature>
<dbReference type="AlphaFoldDB" id="A0A3B6BYG3"/>
<gene>
    <name evidence="2" type="primary">LOC123040198</name>
</gene>
<name>A0A3B6BYG3_WHEAT</name>
<keyword evidence="3" id="KW-1185">Reference proteome</keyword>
<evidence type="ECO:0000313" key="3">
    <source>
        <dbReference type="Proteomes" id="UP000019116"/>
    </source>
</evidence>
<reference evidence="2" key="2">
    <citation type="submission" date="2018-10" db="UniProtKB">
        <authorList>
            <consortium name="EnsemblPlants"/>
        </authorList>
    </citation>
    <scope>IDENTIFICATION</scope>
</reference>
<dbReference type="InterPro" id="IPR050233">
    <property type="entry name" value="A_thaliana_F-box"/>
</dbReference>
<dbReference type="OrthoDB" id="600990at2759"/>
<dbReference type="Gramene" id="TraesCS2B02G063800.1">
    <property type="protein sequence ID" value="TraesCS2B02G063800.1.cds1"/>
    <property type="gene ID" value="TraesCS2B02G063800"/>
</dbReference>
<sequence length="396" mass="45595">MAMTDSNYATVLDDLPKEIIIDEVLLRLPAKDVLRCRMVRKSWCHATSTKDFLVAYHKRQPSLPVIKQIKYNSNHYILALCDSSTIAARSKLCCLPIFRYPIPHLDNGRFFIYAICDGLIIVPVCEDMGLFDVCNPTTRQHAPLRLLQGRMLPNRSVQISALYQHHPSGEYRVLYSIWTRNEVLRNCTIDFYVLTVGSNKPRPIGQPPVDYKLLNLLTCSSNAPVLHRGNLHWKLGTYSFYDAGNIMLFDTTAEAFRWMLGPTNTYLSKSLLEMDSALGMCCSQNFIVTDIYVIQDYEAEVWDFMYRINISELEDSPPIDYRIRCVEKIAMLNERELLIELLGGTVLHCDINGKFLGIIERDEGEKTSMHIMTFRFRENIISLPFFEMQDGFGKNM</sequence>
<dbReference type="Gramene" id="TraesCLE_scaffold_043401_01G000100.1">
    <property type="protein sequence ID" value="TraesCLE_scaffold_043401_01G000100.1"/>
    <property type="gene ID" value="TraesCLE_scaffold_043401_01G000100"/>
</dbReference>
<dbReference type="EnsemblPlants" id="TraesCS2B02G063800.1">
    <property type="protein sequence ID" value="TraesCS2B02G063800.1.cds1"/>
    <property type="gene ID" value="TraesCS2B02G063800"/>
</dbReference>
<dbReference type="Gramene" id="TraesCS2B03G0134200.1">
    <property type="protein sequence ID" value="TraesCS2B03G0134200.1.CDS1"/>
    <property type="gene ID" value="TraesCS2B03G0134200"/>
</dbReference>
<dbReference type="Gramene" id="TraesPARA_EIv1.0_0608500.1">
    <property type="protein sequence ID" value="TraesPARA_EIv1.0_0608500.1.CDS1"/>
    <property type="gene ID" value="TraesPARA_EIv1.0_0608500"/>
</dbReference>
<dbReference type="Proteomes" id="UP000019116">
    <property type="component" value="Chromosome 2B"/>
</dbReference>
<dbReference type="InterPro" id="IPR013187">
    <property type="entry name" value="F-box-assoc_dom_typ3"/>
</dbReference>